<feature type="transmembrane region" description="Helical" evidence="8">
    <location>
        <begin position="141"/>
        <end position="162"/>
    </location>
</feature>
<evidence type="ECO:0000256" key="2">
    <source>
        <dbReference type="ARBA" id="ARBA00008335"/>
    </source>
</evidence>
<dbReference type="PANTHER" id="PTHR43271">
    <property type="entry name" value="BLL2771 PROTEIN"/>
    <property type="match status" value="1"/>
</dbReference>
<accession>A0A5B8FH34</accession>
<feature type="transmembrane region" description="Helical" evidence="8">
    <location>
        <begin position="247"/>
        <end position="270"/>
    </location>
</feature>
<dbReference type="Pfam" id="PF07690">
    <property type="entry name" value="MFS_1"/>
    <property type="match status" value="1"/>
</dbReference>
<feature type="transmembrane region" description="Helical" evidence="8">
    <location>
        <begin position="50"/>
        <end position="70"/>
    </location>
</feature>
<keyword evidence="4" id="KW-1003">Cell membrane</keyword>
<keyword evidence="5 8" id="KW-0812">Transmembrane</keyword>
<dbReference type="InterPro" id="IPR011701">
    <property type="entry name" value="MFS"/>
</dbReference>
<dbReference type="KEGG" id="ppru:FDP22_09285"/>
<comment type="similarity">
    <text evidence="2">Belongs to the major facilitator superfamily.</text>
</comment>
<keyword evidence="6 8" id="KW-1133">Transmembrane helix</keyword>
<dbReference type="EMBL" id="CP040818">
    <property type="protein sequence ID" value="QDL91951.1"/>
    <property type="molecule type" value="Genomic_DNA"/>
</dbReference>
<dbReference type="PROSITE" id="PS50850">
    <property type="entry name" value="MFS"/>
    <property type="match status" value="1"/>
</dbReference>
<dbReference type="OrthoDB" id="63984at2"/>
<dbReference type="AlphaFoldDB" id="A0A5B8FH34"/>
<organism evidence="10 11">
    <name type="scientific">Paroceanicella profunda</name>
    <dbReference type="NCBI Taxonomy" id="2579971"/>
    <lineage>
        <taxon>Bacteria</taxon>
        <taxon>Pseudomonadati</taxon>
        <taxon>Pseudomonadota</taxon>
        <taxon>Alphaproteobacteria</taxon>
        <taxon>Rhodobacterales</taxon>
        <taxon>Paracoccaceae</taxon>
        <taxon>Paroceanicella</taxon>
    </lineage>
</organism>
<feature type="transmembrane region" description="Helical" evidence="8">
    <location>
        <begin position="168"/>
        <end position="190"/>
    </location>
</feature>
<evidence type="ECO:0000256" key="7">
    <source>
        <dbReference type="ARBA" id="ARBA00023136"/>
    </source>
</evidence>
<evidence type="ECO:0000256" key="4">
    <source>
        <dbReference type="ARBA" id="ARBA00022475"/>
    </source>
</evidence>
<dbReference type="RefSeq" id="WP_138571997.1">
    <property type="nucleotide sequence ID" value="NZ_CP040818.1"/>
</dbReference>
<dbReference type="SUPFAM" id="SSF103473">
    <property type="entry name" value="MFS general substrate transporter"/>
    <property type="match status" value="1"/>
</dbReference>
<keyword evidence="3" id="KW-0813">Transport</keyword>
<feature type="transmembrane region" description="Helical" evidence="8">
    <location>
        <begin position="20"/>
        <end position="38"/>
    </location>
</feature>
<feature type="transmembrane region" description="Helical" evidence="8">
    <location>
        <begin position="370"/>
        <end position="391"/>
    </location>
</feature>
<feature type="domain" description="Major facilitator superfamily (MFS) profile" evidence="9">
    <location>
        <begin position="12"/>
        <end position="395"/>
    </location>
</feature>
<evidence type="ECO:0000256" key="6">
    <source>
        <dbReference type="ARBA" id="ARBA00022989"/>
    </source>
</evidence>
<dbReference type="CDD" id="cd17324">
    <property type="entry name" value="MFS_NepI_like"/>
    <property type="match status" value="1"/>
</dbReference>
<keyword evidence="7 8" id="KW-0472">Membrane</keyword>
<dbReference type="GO" id="GO:0022857">
    <property type="term" value="F:transmembrane transporter activity"/>
    <property type="evidence" value="ECO:0007669"/>
    <property type="project" value="InterPro"/>
</dbReference>
<dbReference type="InterPro" id="IPR020846">
    <property type="entry name" value="MFS_dom"/>
</dbReference>
<feature type="transmembrane region" description="Helical" evidence="8">
    <location>
        <begin position="343"/>
        <end position="364"/>
    </location>
</feature>
<evidence type="ECO:0000259" key="9">
    <source>
        <dbReference type="PROSITE" id="PS50850"/>
    </source>
</evidence>
<dbReference type="PROSITE" id="PS00216">
    <property type="entry name" value="SUGAR_TRANSPORT_1"/>
    <property type="match status" value="1"/>
</dbReference>
<evidence type="ECO:0000256" key="8">
    <source>
        <dbReference type="SAM" id="Phobius"/>
    </source>
</evidence>
<feature type="transmembrane region" description="Helical" evidence="8">
    <location>
        <begin position="222"/>
        <end position="241"/>
    </location>
</feature>
<sequence length="397" mass="41690">MSSALPRTERAAQRRISTALFLAGFATFSLIYCTQPLLPEFSTEFGIDPATSSLALSLTTGCLAFSILAAGALSEAVGRRGLMFVSMVGAALLNLVSAMAPSWELLLIARACEGLVLGGVPAVAMAYLAEEMPAGRLGRAMGLYVGGTAFGGMIGRVAIGALTEATSWRIALGSMAAVDLVVAFGFLALAPASRNFVRRPGLNPALHLAAWATHLRHRELPFLFLTGFLSMGAFVTIYNYAGYRLLAAPYSLSQAQIGLIFLTYIFGILASSSAGSLADRMGRPPVVITGVAVMLTGMLATLSSALWLIIGGIAVITVGFFMVHSVASGWVGRLASTNRSHAASLYLLSYYVGSSVMGSLGGWFWHEGAWPAVIVFCATLTLCVCAIALWLRRAGRG</sequence>
<evidence type="ECO:0000313" key="10">
    <source>
        <dbReference type="EMBL" id="QDL91951.1"/>
    </source>
</evidence>
<feature type="transmembrane region" description="Helical" evidence="8">
    <location>
        <begin position="82"/>
        <end position="101"/>
    </location>
</feature>
<comment type="subcellular location">
    <subcellularLocation>
        <location evidence="1">Cell membrane</location>
        <topology evidence="1">Multi-pass membrane protein</topology>
    </subcellularLocation>
</comment>
<dbReference type="Proteomes" id="UP000305888">
    <property type="component" value="Chromosome"/>
</dbReference>
<name>A0A5B8FH34_9RHOB</name>
<keyword evidence="11" id="KW-1185">Reference proteome</keyword>
<evidence type="ECO:0000256" key="1">
    <source>
        <dbReference type="ARBA" id="ARBA00004651"/>
    </source>
</evidence>
<feature type="transmembrane region" description="Helical" evidence="8">
    <location>
        <begin position="306"/>
        <end position="331"/>
    </location>
</feature>
<reference evidence="10 11" key="1">
    <citation type="submission" date="2019-06" db="EMBL/GenBank/DDBJ databases">
        <title>Genome sequence of Rhodobacteraceae bacterium D4M1.</title>
        <authorList>
            <person name="Cao J."/>
        </authorList>
    </citation>
    <scope>NUCLEOTIDE SEQUENCE [LARGE SCALE GENOMIC DNA]</scope>
    <source>
        <strain evidence="10 11">D4M1</strain>
    </source>
</reference>
<protein>
    <submittedName>
        <fullName evidence="10">MFS transporter</fullName>
    </submittedName>
</protein>
<dbReference type="Gene3D" id="1.20.1250.20">
    <property type="entry name" value="MFS general substrate transporter like domains"/>
    <property type="match status" value="1"/>
</dbReference>
<feature type="transmembrane region" description="Helical" evidence="8">
    <location>
        <begin position="107"/>
        <end position="129"/>
    </location>
</feature>
<dbReference type="GO" id="GO:0005886">
    <property type="term" value="C:plasma membrane"/>
    <property type="evidence" value="ECO:0007669"/>
    <property type="project" value="UniProtKB-SubCell"/>
</dbReference>
<evidence type="ECO:0000313" key="11">
    <source>
        <dbReference type="Proteomes" id="UP000305888"/>
    </source>
</evidence>
<dbReference type="PANTHER" id="PTHR43271:SF1">
    <property type="entry name" value="INNER MEMBRANE TRANSPORT PROTEIN YNFM"/>
    <property type="match status" value="1"/>
</dbReference>
<evidence type="ECO:0000256" key="5">
    <source>
        <dbReference type="ARBA" id="ARBA00022692"/>
    </source>
</evidence>
<proteinExistence type="inferred from homology"/>
<dbReference type="InterPro" id="IPR005829">
    <property type="entry name" value="Sugar_transporter_CS"/>
</dbReference>
<dbReference type="InterPro" id="IPR036259">
    <property type="entry name" value="MFS_trans_sf"/>
</dbReference>
<feature type="transmembrane region" description="Helical" evidence="8">
    <location>
        <begin position="282"/>
        <end position="300"/>
    </location>
</feature>
<evidence type="ECO:0000256" key="3">
    <source>
        <dbReference type="ARBA" id="ARBA00022448"/>
    </source>
</evidence>
<gene>
    <name evidence="10" type="ORF">FDP22_09285</name>
</gene>